<accession>A0ABU5HXC2</accession>
<dbReference type="RefSeq" id="WP_322184793.1">
    <property type="nucleotide sequence ID" value="NZ_JAXLPB010000001.1"/>
</dbReference>
<gene>
    <name evidence="2" type="ORF">U0C82_00470</name>
</gene>
<dbReference type="SUPFAM" id="SSF50341">
    <property type="entry name" value="CheW-like"/>
    <property type="match status" value="1"/>
</dbReference>
<dbReference type="Pfam" id="PF01584">
    <property type="entry name" value="CheW"/>
    <property type="match status" value="1"/>
</dbReference>
<comment type="caution">
    <text evidence="2">The sequence shown here is derived from an EMBL/GenBank/DDBJ whole genome shotgun (WGS) entry which is preliminary data.</text>
</comment>
<name>A0ABU5HXC2_9HYPH</name>
<dbReference type="PANTHER" id="PTHR22617:SF23">
    <property type="entry name" value="CHEMOTAXIS PROTEIN CHEW"/>
    <property type="match status" value="1"/>
</dbReference>
<protein>
    <submittedName>
        <fullName evidence="2">Chemotaxis protein CheW</fullName>
    </submittedName>
</protein>
<proteinExistence type="predicted"/>
<dbReference type="EMBL" id="JAXLPB010000001">
    <property type="protein sequence ID" value="MDY8107621.1"/>
    <property type="molecule type" value="Genomic_DNA"/>
</dbReference>
<keyword evidence="3" id="KW-1185">Reference proteome</keyword>
<reference evidence="2 3" key="1">
    <citation type="submission" date="2023-12" db="EMBL/GenBank/DDBJ databases">
        <title>Description of Novel Strain Fulvimarina sp. 2208YS6-2-32 isolated from Uroteuthis (Photololigo) edulis.</title>
        <authorList>
            <person name="Park J.-S."/>
        </authorList>
    </citation>
    <scope>NUCLEOTIDE SEQUENCE [LARGE SCALE GENOMIC DNA]</scope>
    <source>
        <strain evidence="2 3">2208YS6-2-32</strain>
    </source>
</reference>
<evidence type="ECO:0000259" key="1">
    <source>
        <dbReference type="PROSITE" id="PS50851"/>
    </source>
</evidence>
<dbReference type="Proteomes" id="UP001294412">
    <property type="component" value="Unassembled WGS sequence"/>
</dbReference>
<feature type="domain" description="CheW-like" evidence="1">
    <location>
        <begin position="12"/>
        <end position="156"/>
    </location>
</feature>
<dbReference type="Gene3D" id="2.30.30.40">
    <property type="entry name" value="SH3 Domains"/>
    <property type="match status" value="1"/>
</dbReference>
<dbReference type="Gene3D" id="2.40.50.180">
    <property type="entry name" value="CheA-289, Domain 4"/>
    <property type="match status" value="1"/>
</dbReference>
<dbReference type="PROSITE" id="PS50851">
    <property type="entry name" value="CHEW"/>
    <property type="match status" value="1"/>
</dbReference>
<dbReference type="InterPro" id="IPR002545">
    <property type="entry name" value="CheW-lke_dom"/>
</dbReference>
<organism evidence="2 3">
    <name type="scientific">Fulvimarina uroteuthidis</name>
    <dbReference type="NCBI Taxonomy" id="3098149"/>
    <lineage>
        <taxon>Bacteria</taxon>
        <taxon>Pseudomonadati</taxon>
        <taxon>Pseudomonadota</taxon>
        <taxon>Alphaproteobacteria</taxon>
        <taxon>Hyphomicrobiales</taxon>
        <taxon>Aurantimonadaceae</taxon>
        <taxon>Fulvimarina</taxon>
    </lineage>
</organism>
<dbReference type="PANTHER" id="PTHR22617">
    <property type="entry name" value="CHEMOTAXIS SENSOR HISTIDINE KINASE-RELATED"/>
    <property type="match status" value="1"/>
</dbReference>
<dbReference type="InterPro" id="IPR036061">
    <property type="entry name" value="CheW-like_dom_sf"/>
</dbReference>
<dbReference type="InterPro" id="IPR039315">
    <property type="entry name" value="CheW"/>
</dbReference>
<evidence type="ECO:0000313" key="2">
    <source>
        <dbReference type="EMBL" id="MDY8107621.1"/>
    </source>
</evidence>
<sequence length="160" mass="17779">MADTDSDDQIHGRDYLTIALDDDIFAMRVGSVHEVLDPPVMTRVPNAPSHAPGLINVRGNVMPLVDLRKRFDMDEREDGETTRVIVTEVERLGETYFVGLKADAVYEVLDIAPEAIQPLPENGTRWPRDLMSGVIQRDGRFVLLLDIANVVRGTGDANPQ</sequence>
<evidence type="ECO:0000313" key="3">
    <source>
        <dbReference type="Proteomes" id="UP001294412"/>
    </source>
</evidence>
<dbReference type="SMART" id="SM00260">
    <property type="entry name" value="CheW"/>
    <property type="match status" value="1"/>
</dbReference>